<keyword evidence="2" id="KW-1185">Reference proteome</keyword>
<dbReference type="KEGG" id="bsed:DN745_02535"/>
<name>A0A2Z4FHP3_9DELT</name>
<proteinExistence type="predicted"/>
<accession>A0A2Z4FHP3</accession>
<gene>
    <name evidence="1" type="ORF">DN745_02535</name>
</gene>
<protein>
    <submittedName>
        <fullName evidence="1">Uncharacterized protein</fullName>
    </submittedName>
</protein>
<sequence>MICGLLPVATFGPVATAAGLCQLDDDGAQRKIRITREDAEGRATWLPVFAQRPPATAIAAMAPIVAQAFSAIVRANPTGAAASTAASILAIGGRLTPIAPPQPIRDDVACRRARLAMSTWLARLTGAPINTIANSDGAARKSSGAGMRPAVSAHSAARRRLVLAIFRYTTAAIGATGRRAIHAVGRPTIRLRLRIVIVRPLTTASLAAALIALEPGFAVATLLALSGDNNRVPNAQPIGVMRPDDIARRALVHRVHAANSEAVQGRGLVNILGDDGDIIGRRIIKRRGITRRVNLGKHVIFISRPSIRGVIAPKDADPILERDPLLKGARCGEDIDARPGSLHEGHGQRLHGLRRGLSGARVIALLGIHKNDGRAVFCAIILQDIRPRQVVGVGDDALMNIGRRHVTERIGRGHVSAGVCIVSIARGWRVATPRDAKHQ</sequence>
<reference evidence="1 2" key="1">
    <citation type="submission" date="2018-06" db="EMBL/GenBank/DDBJ databases">
        <title>Lujinxingia sediminis gen. nov. sp. nov., a new facultative anaerobic member of the class Deltaproteobacteria, and proposal of Lujinxingaceae fam. nov.</title>
        <authorList>
            <person name="Guo L.-Y."/>
            <person name="Li C.-M."/>
            <person name="Wang S."/>
            <person name="Du Z.-J."/>
        </authorList>
    </citation>
    <scope>NUCLEOTIDE SEQUENCE [LARGE SCALE GENOMIC DNA]</scope>
    <source>
        <strain evidence="1 2">FA350</strain>
    </source>
</reference>
<dbReference type="Proteomes" id="UP000249799">
    <property type="component" value="Chromosome"/>
</dbReference>
<evidence type="ECO:0000313" key="2">
    <source>
        <dbReference type="Proteomes" id="UP000249799"/>
    </source>
</evidence>
<organism evidence="1 2">
    <name type="scientific">Bradymonas sediminis</name>
    <dbReference type="NCBI Taxonomy" id="1548548"/>
    <lineage>
        <taxon>Bacteria</taxon>
        <taxon>Deltaproteobacteria</taxon>
        <taxon>Bradymonadales</taxon>
        <taxon>Bradymonadaceae</taxon>
        <taxon>Bradymonas</taxon>
    </lineage>
</organism>
<dbReference type="AlphaFoldDB" id="A0A2Z4FHP3"/>
<evidence type="ECO:0000313" key="1">
    <source>
        <dbReference type="EMBL" id="AWV88275.1"/>
    </source>
</evidence>
<dbReference type="EMBL" id="CP030032">
    <property type="protein sequence ID" value="AWV88275.1"/>
    <property type="molecule type" value="Genomic_DNA"/>
</dbReference>